<proteinExistence type="predicted"/>
<name>A0A699HQP5_TANCI</name>
<gene>
    <name evidence="1" type="ORF">Tci_430504</name>
</gene>
<dbReference type="EMBL" id="BKCJ010191128">
    <property type="protein sequence ID" value="GEY58530.1"/>
    <property type="molecule type" value="Genomic_DNA"/>
</dbReference>
<accession>A0A699HQP5</accession>
<reference evidence="1" key="1">
    <citation type="journal article" date="2019" name="Sci. Rep.">
        <title>Draft genome of Tanacetum cinerariifolium, the natural source of mosquito coil.</title>
        <authorList>
            <person name="Yamashiro T."/>
            <person name="Shiraishi A."/>
            <person name="Satake H."/>
            <person name="Nakayama K."/>
        </authorList>
    </citation>
    <scope>NUCLEOTIDE SEQUENCE</scope>
</reference>
<protein>
    <submittedName>
        <fullName evidence="1">Uncharacterized protein</fullName>
    </submittedName>
</protein>
<dbReference type="AlphaFoldDB" id="A0A699HQP5"/>
<dbReference type="PANTHER" id="PTHR11439">
    <property type="entry name" value="GAG-POL-RELATED RETROTRANSPOSON"/>
    <property type="match status" value="1"/>
</dbReference>
<comment type="caution">
    <text evidence="1">The sequence shown here is derived from an EMBL/GenBank/DDBJ whole genome shotgun (WGS) entry which is preliminary data.</text>
</comment>
<dbReference type="PANTHER" id="PTHR11439:SF524">
    <property type="entry name" value="RNA-DIRECTED DNA POLYMERASE, PROTEIN KINASE RLK-PELLE-DLSV FAMILY"/>
    <property type="match status" value="1"/>
</dbReference>
<sequence>MWLFRHKYHAGGTLSRYKARLVTNGSTQIKGVDVDETFSLVVKPDTIQTVLSFATFYMGTDTAYLLLYVDDIVLTASSETLQQQKKYVVEILERADMLNCNPCRTPVDTESKLGDSVHQVGLHMHDPRKPYFSALKRILRRSTSGYYVFLGNNVLFWSSKRQPTLFRSSAEAEYCDATNAVAETC</sequence>
<evidence type="ECO:0000313" key="1">
    <source>
        <dbReference type="EMBL" id="GEY58530.1"/>
    </source>
</evidence>
<organism evidence="1">
    <name type="scientific">Tanacetum cinerariifolium</name>
    <name type="common">Dalmatian daisy</name>
    <name type="synonym">Chrysanthemum cinerariifolium</name>
    <dbReference type="NCBI Taxonomy" id="118510"/>
    <lineage>
        <taxon>Eukaryota</taxon>
        <taxon>Viridiplantae</taxon>
        <taxon>Streptophyta</taxon>
        <taxon>Embryophyta</taxon>
        <taxon>Tracheophyta</taxon>
        <taxon>Spermatophyta</taxon>
        <taxon>Magnoliopsida</taxon>
        <taxon>eudicotyledons</taxon>
        <taxon>Gunneridae</taxon>
        <taxon>Pentapetalae</taxon>
        <taxon>asterids</taxon>
        <taxon>campanulids</taxon>
        <taxon>Asterales</taxon>
        <taxon>Asteraceae</taxon>
        <taxon>Asteroideae</taxon>
        <taxon>Anthemideae</taxon>
        <taxon>Anthemidinae</taxon>
        <taxon>Tanacetum</taxon>
    </lineage>
</organism>